<dbReference type="RefSeq" id="WP_152790659.1">
    <property type="nucleotide sequence ID" value="NZ_BAABEQ010000053.1"/>
</dbReference>
<comment type="caution">
    <text evidence="2">The sequence shown here is derived from an EMBL/GenBank/DDBJ whole genome shotgun (WGS) entry which is preliminary data.</text>
</comment>
<dbReference type="AlphaFoldDB" id="A0A5N8WGL9"/>
<evidence type="ECO:0000313" key="3">
    <source>
        <dbReference type="Proteomes" id="UP000326979"/>
    </source>
</evidence>
<protein>
    <submittedName>
        <fullName evidence="2">Uncharacterized protein</fullName>
    </submittedName>
</protein>
<evidence type="ECO:0000313" key="2">
    <source>
        <dbReference type="EMBL" id="MPY45648.1"/>
    </source>
</evidence>
<evidence type="ECO:0000256" key="1">
    <source>
        <dbReference type="SAM" id="MobiDB-lite"/>
    </source>
</evidence>
<keyword evidence="3" id="KW-1185">Reference proteome</keyword>
<name>A0A5N8WGL9_9ACTN</name>
<dbReference type="Proteomes" id="UP000326979">
    <property type="component" value="Unassembled WGS sequence"/>
</dbReference>
<accession>A0A5N8WGL9</accession>
<reference evidence="2 3" key="1">
    <citation type="submission" date="2019-07" db="EMBL/GenBank/DDBJ databases">
        <title>New species of Amycolatopsis and Streptomyces.</title>
        <authorList>
            <person name="Duangmal K."/>
            <person name="Teo W.F.A."/>
            <person name="Lipun K."/>
        </authorList>
    </citation>
    <scope>NUCLEOTIDE SEQUENCE [LARGE SCALE GENOMIC DNA]</scope>
    <source>
        <strain evidence="2 3">TISTR 2346</strain>
    </source>
</reference>
<gene>
    <name evidence="2" type="ORF">FNH04_38840</name>
</gene>
<dbReference type="EMBL" id="VJZE01000486">
    <property type="protein sequence ID" value="MPY45648.1"/>
    <property type="molecule type" value="Genomic_DNA"/>
</dbReference>
<proteinExistence type="predicted"/>
<sequence length="73" mass="7657">MTRINRPDSLLTELRDIKRRLHALETAQRGAPATGTALAAQSLSGPTDESAATNDTTNGTANDTTGSQSTDDE</sequence>
<feature type="compositionally biased region" description="Low complexity" evidence="1">
    <location>
        <begin position="51"/>
        <end position="66"/>
    </location>
</feature>
<feature type="region of interest" description="Disordered" evidence="1">
    <location>
        <begin position="25"/>
        <end position="73"/>
    </location>
</feature>
<organism evidence="2 3">
    <name type="scientific">Streptomyces phyllanthi</name>
    <dbReference type="NCBI Taxonomy" id="1803180"/>
    <lineage>
        <taxon>Bacteria</taxon>
        <taxon>Bacillati</taxon>
        <taxon>Actinomycetota</taxon>
        <taxon>Actinomycetes</taxon>
        <taxon>Kitasatosporales</taxon>
        <taxon>Streptomycetaceae</taxon>
        <taxon>Streptomyces</taxon>
    </lineage>
</organism>